<name>A0AAQ3Q6G8_9LILI</name>
<evidence type="ECO:0000313" key="1">
    <source>
        <dbReference type="EMBL" id="WOK98200.1"/>
    </source>
</evidence>
<protein>
    <submittedName>
        <fullName evidence="1">Uncharacterized protein</fullName>
    </submittedName>
</protein>
<gene>
    <name evidence="1" type="ORF">Cni_G06910</name>
</gene>
<organism evidence="1 2">
    <name type="scientific">Canna indica</name>
    <name type="common">Indian-shot</name>
    <dbReference type="NCBI Taxonomy" id="4628"/>
    <lineage>
        <taxon>Eukaryota</taxon>
        <taxon>Viridiplantae</taxon>
        <taxon>Streptophyta</taxon>
        <taxon>Embryophyta</taxon>
        <taxon>Tracheophyta</taxon>
        <taxon>Spermatophyta</taxon>
        <taxon>Magnoliopsida</taxon>
        <taxon>Liliopsida</taxon>
        <taxon>Zingiberales</taxon>
        <taxon>Cannaceae</taxon>
        <taxon>Canna</taxon>
    </lineage>
</organism>
<dbReference type="Proteomes" id="UP001327560">
    <property type="component" value="Chromosome 2"/>
</dbReference>
<proteinExistence type="predicted"/>
<reference evidence="1 2" key="1">
    <citation type="submission" date="2023-10" db="EMBL/GenBank/DDBJ databases">
        <title>Chromosome-scale genome assembly provides insights into flower coloration mechanisms of Canna indica.</title>
        <authorList>
            <person name="Li C."/>
        </authorList>
    </citation>
    <scope>NUCLEOTIDE SEQUENCE [LARGE SCALE GENOMIC DNA]</scope>
    <source>
        <tissue evidence="1">Flower</tissue>
    </source>
</reference>
<evidence type="ECO:0000313" key="2">
    <source>
        <dbReference type="Proteomes" id="UP001327560"/>
    </source>
</evidence>
<sequence>MASGIQRSARGRRRLRAQFGCTRPIPMEGIKRCARARWWMGWSSIGRARTSTSAAEGGYEAGAVRLRRAEWRTHSPCEQHYVDGMFPSLRMSAPFASTALKKQPISSSSARLPNKFSKPRMIVMGDLLDNETRLFFGGENQEDPLLLKRDHILSFGKDLRLLLDYRRVELILSYLCHGTSVFMVEFCCCS</sequence>
<dbReference type="AlphaFoldDB" id="A0AAQ3Q6G8"/>
<keyword evidence="2" id="KW-1185">Reference proteome</keyword>
<accession>A0AAQ3Q6G8</accession>
<dbReference type="EMBL" id="CP136891">
    <property type="protein sequence ID" value="WOK98200.1"/>
    <property type="molecule type" value="Genomic_DNA"/>
</dbReference>